<proteinExistence type="predicted"/>
<name>A0A3A3EEH6_9GAMM</name>
<dbReference type="InterPro" id="IPR003477">
    <property type="entry name" value="PemK-like"/>
</dbReference>
<evidence type="ECO:0000313" key="2">
    <source>
        <dbReference type="EMBL" id="RJF32063.1"/>
    </source>
</evidence>
<gene>
    <name evidence="2" type="ORF">D4741_20035</name>
</gene>
<dbReference type="InterPro" id="IPR011067">
    <property type="entry name" value="Plasmid_toxin/cell-grow_inhib"/>
</dbReference>
<dbReference type="Gene3D" id="2.30.30.110">
    <property type="match status" value="1"/>
</dbReference>
<dbReference type="AlphaFoldDB" id="A0A3A3EEH6"/>
<comment type="caution">
    <text evidence="2">The sequence shown here is derived from an EMBL/GenBank/DDBJ whole genome shotgun (WGS) entry which is preliminary data.</text>
</comment>
<dbReference type="GO" id="GO:0003677">
    <property type="term" value="F:DNA binding"/>
    <property type="evidence" value="ECO:0007669"/>
    <property type="project" value="InterPro"/>
</dbReference>
<organism evidence="2 3">
    <name type="scientific">Pseudoalteromonas gelatinilytica</name>
    <dbReference type="NCBI Taxonomy" id="1703256"/>
    <lineage>
        <taxon>Bacteria</taxon>
        <taxon>Pseudomonadati</taxon>
        <taxon>Pseudomonadota</taxon>
        <taxon>Gammaproteobacteria</taxon>
        <taxon>Alteromonadales</taxon>
        <taxon>Pseudoalteromonadaceae</taxon>
        <taxon>Pseudoalteromonas</taxon>
    </lineage>
</organism>
<dbReference type="SUPFAM" id="SSF50118">
    <property type="entry name" value="Cell growth inhibitor/plasmid maintenance toxic component"/>
    <property type="match status" value="1"/>
</dbReference>
<dbReference type="EMBL" id="QYSE01000009">
    <property type="protein sequence ID" value="RJF32063.1"/>
    <property type="molecule type" value="Genomic_DNA"/>
</dbReference>
<feature type="coiled-coil region" evidence="1">
    <location>
        <begin position="227"/>
        <end position="282"/>
    </location>
</feature>
<evidence type="ECO:0000256" key="1">
    <source>
        <dbReference type="SAM" id="Coils"/>
    </source>
</evidence>
<dbReference type="Pfam" id="PF02452">
    <property type="entry name" value="PemK_toxin"/>
    <property type="match status" value="1"/>
</dbReference>
<accession>A0A3A3EEH6</accession>
<sequence>MNLRLYRYRGGKLKDRAFFKIENKKDWHGHRASDGKTAGDYPEVLSELYYRQLLLSNDFSGWSATNAFRWIEGYANYINNQTRRKQGAFGLAKDFKAWEIVLVDFFGSFRSEMNFDHPALIIKVLDNDLLAVVPITSNAQTFEEAKSSPPHLSPLYKRIKPLGNMSKNSTLLLDHLKIISKDRVLKRKFETEERNGQIVEKAKKFTHQSDKIVIQRKIASLYAGGYLHELRKQENIQQRERNDLLTQLEAKETYIVNLQKEKEELDQKYQKLKEELEALRDVKN</sequence>
<protein>
    <submittedName>
        <fullName evidence="2">Uncharacterized protein</fullName>
    </submittedName>
</protein>
<reference evidence="2 3" key="1">
    <citation type="submission" date="2018-09" db="EMBL/GenBank/DDBJ databases">
        <title>Identification of marine bacteria producing industrial enzymes.</title>
        <authorList>
            <person name="Cheng T.H."/>
            <person name="Saidin J."/>
            <person name="Muhd D.D."/>
            <person name="Isa M.N.M."/>
            <person name="Bakar M.F.A."/>
            <person name="Ismail N."/>
        </authorList>
    </citation>
    <scope>NUCLEOTIDE SEQUENCE [LARGE SCALE GENOMIC DNA]</scope>
    <source>
        <strain evidence="2 3">MNAD 1.6</strain>
    </source>
</reference>
<keyword evidence="1" id="KW-0175">Coiled coil</keyword>
<evidence type="ECO:0000313" key="3">
    <source>
        <dbReference type="Proteomes" id="UP000265938"/>
    </source>
</evidence>
<dbReference type="Proteomes" id="UP000265938">
    <property type="component" value="Unassembled WGS sequence"/>
</dbReference>